<feature type="binding site" evidence="3">
    <location>
        <position position="554"/>
    </location>
    <ligand>
        <name>Zn(2+)</name>
        <dbReference type="ChEBI" id="CHEBI:29105"/>
        <label>2</label>
    </ligand>
</feature>
<dbReference type="PANTHER" id="PTHR11596">
    <property type="entry name" value="ALKALINE PHOSPHATASE"/>
    <property type="match status" value="1"/>
</dbReference>
<dbReference type="EMBL" id="CP036426">
    <property type="protein sequence ID" value="QDV39039.1"/>
    <property type="molecule type" value="Genomic_DNA"/>
</dbReference>
<feature type="binding site" evidence="3">
    <location>
        <position position="317"/>
    </location>
    <ligand>
        <name>Mg(2+)</name>
        <dbReference type="ChEBI" id="CHEBI:18420"/>
    </ligand>
</feature>
<keyword evidence="6" id="KW-0378">Hydrolase</keyword>
<keyword evidence="1" id="KW-0597">Phosphoprotein</keyword>
<dbReference type="Pfam" id="PF00245">
    <property type="entry name" value="Alk_phosphatase"/>
    <property type="match status" value="2"/>
</dbReference>
<evidence type="ECO:0000256" key="2">
    <source>
        <dbReference type="PIRSR" id="PIRSR601952-1"/>
    </source>
</evidence>
<sequence precursor="true">MTPAPLNRPALALALALATLLALPLGTRADDVLKAMQAEAVASRDSEADRPYHFGTQGPGGVFSNHTSHTNRLVPVITLGRPVELGSITGENSPYRSADRLEQLYGALPEHTLDPEAEYGDQSDLYRLQKLAVENGARHLFVVLFDGMDWEALKAAAIVRSGKVDDQGILAAPLLAAGTDADGTIAVGSVVTSPTHDEADVDLDEQTIGIPEDSLRGGYDPRFAGTGPFRAPELDAPGYLRGQSATDEELRRLHDLGGVPHAYTDSSCSAAEIASGVKSYNNSVNVGPDGSFVAPVFHDLQRDGWKVGTVTSVPFNHASPAAMYARNVHRDDYQDLARDMLGLPSIAVEKGAPAVPGLDVVIGTGFGQTGNLQALQRRQGTNAVAGNTYITDEDLETIDSRNGGKYSVALRTAGEAGDEVLDAAARRAAAEGLRLFGFFGSPFGHLPYRTADGAYDPAPGLSGEAEEYVAADIAENPTLVEMTRAALAVLGSEPETPFALFVEAGDVDWALHDNNLDDAVGAIFSGEAAIRAIVEWVEANSSWDESAVIITADHGHYLVLDDPHALAGSDR</sequence>
<dbReference type="PANTHER" id="PTHR11596:SF5">
    <property type="entry name" value="ALKALINE PHOSPHATASE"/>
    <property type="match status" value="1"/>
</dbReference>
<dbReference type="GO" id="GO:0004035">
    <property type="term" value="F:alkaline phosphatase activity"/>
    <property type="evidence" value="ECO:0007669"/>
    <property type="project" value="UniProtKB-EC"/>
</dbReference>
<evidence type="ECO:0000256" key="5">
    <source>
        <dbReference type="SAM" id="SignalP"/>
    </source>
</evidence>
<comment type="cofactor">
    <cofactor evidence="3">
        <name>Zn(2+)</name>
        <dbReference type="ChEBI" id="CHEBI:29105"/>
    </cofactor>
    <text evidence="3">Binds 2 Zn(2+) ions.</text>
</comment>
<keyword evidence="3" id="KW-0460">Magnesium</keyword>
<dbReference type="EC" id="3.1.3.1" evidence="6"/>
<accession>A0A518HDV3</accession>
<feature type="active site" description="Phosphoserine intermediate" evidence="2">
    <location>
        <position position="266"/>
    </location>
</feature>
<evidence type="ECO:0000256" key="3">
    <source>
        <dbReference type="PIRSR" id="PIRSR601952-2"/>
    </source>
</evidence>
<feature type="binding site" evidence="3">
    <location>
        <position position="508"/>
    </location>
    <ligand>
        <name>Zn(2+)</name>
        <dbReference type="ChEBI" id="CHEBI:29105"/>
        <label>2</label>
    </ligand>
</feature>
<dbReference type="Proteomes" id="UP000317835">
    <property type="component" value="Chromosome"/>
</dbReference>
<dbReference type="GO" id="GO:0046872">
    <property type="term" value="F:metal ion binding"/>
    <property type="evidence" value="ECO:0007669"/>
    <property type="project" value="UniProtKB-KW"/>
</dbReference>
<keyword evidence="3" id="KW-0862">Zinc</keyword>
<feature type="chain" id="PRO_5021871275" evidence="5">
    <location>
        <begin position="30"/>
        <end position="571"/>
    </location>
</feature>
<feature type="signal peptide" evidence="5">
    <location>
        <begin position="1"/>
        <end position="29"/>
    </location>
</feature>
<feature type="binding site" evidence="3">
    <location>
        <position position="512"/>
    </location>
    <ligand>
        <name>Zn(2+)</name>
        <dbReference type="ChEBI" id="CHEBI:29105"/>
        <label>2</label>
    </ligand>
</feature>
<feature type="binding site" evidence="3">
    <location>
        <position position="319"/>
    </location>
    <ligand>
        <name>Mg(2+)</name>
        <dbReference type="ChEBI" id="CHEBI:18420"/>
    </ligand>
</feature>
<evidence type="ECO:0000313" key="7">
    <source>
        <dbReference type="Proteomes" id="UP000317835"/>
    </source>
</evidence>
<keyword evidence="7" id="KW-1185">Reference proteome</keyword>
<dbReference type="RefSeq" id="WP_145278014.1">
    <property type="nucleotide sequence ID" value="NZ_CP036426.1"/>
</dbReference>
<dbReference type="InterPro" id="IPR001952">
    <property type="entry name" value="Alkaline_phosphatase"/>
</dbReference>
<feature type="binding site" evidence="3">
    <location>
        <position position="503"/>
    </location>
    <ligand>
        <name>Mg(2+)</name>
        <dbReference type="ChEBI" id="CHEBI:18420"/>
    </ligand>
</feature>
<comment type="cofactor">
    <cofactor evidence="3">
        <name>Mg(2+)</name>
        <dbReference type="ChEBI" id="CHEBI:18420"/>
    </cofactor>
    <text evidence="3">Binds 1 Mg(2+) ion.</text>
</comment>
<name>A0A518HDV3_9BACT</name>
<dbReference type="SUPFAM" id="SSF53649">
    <property type="entry name" value="Alkaline phosphatase-like"/>
    <property type="match status" value="1"/>
</dbReference>
<dbReference type="InterPro" id="IPR017850">
    <property type="entry name" value="Alkaline_phosphatase_core_sf"/>
</dbReference>
<protein>
    <submittedName>
        <fullName evidence="6">Alkaline phosphatase H</fullName>
        <ecNumber evidence="6">3.1.3.1</ecNumber>
    </submittedName>
</protein>
<organism evidence="6 7">
    <name type="scientific">Tautonia plasticadhaerens</name>
    <dbReference type="NCBI Taxonomy" id="2527974"/>
    <lineage>
        <taxon>Bacteria</taxon>
        <taxon>Pseudomonadati</taxon>
        <taxon>Planctomycetota</taxon>
        <taxon>Planctomycetia</taxon>
        <taxon>Isosphaerales</taxon>
        <taxon>Isosphaeraceae</taxon>
        <taxon>Tautonia</taxon>
    </lineage>
</organism>
<evidence type="ECO:0000313" key="6">
    <source>
        <dbReference type="EMBL" id="QDV39039.1"/>
    </source>
</evidence>
<feature type="region of interest" description="Disordered" evidence="4">
    <location>
        <begin position="44"/>
        <end position="66"/>
    </location>
</feature>
<gene>
    <name evidence="6" type="primary">phoA_2</name>
    <name evidence="6" type="ORF">ElP_70000</name>
</gene>
<dbReference type="AlphaFoldDB" id="A0A518HDV3"/>
<evidence type="ECO:0000256" key="1">
    <source>
        <dbReference type="ARBA" id="ARBA00022553"/>
    </source>
</evidence>
<keyword evidence="3" id="KW-0479">Metal-binding</keyword>
<keyword evidence="5" id="KW-0732">Signal</keyword>
<proteinExistence type="predicted"/>
<evidence type="ECO:0000256" key="4">
    <source>
        <dbReference type="SAM" id="MobiDB-lite"/>
    </source>
</evidence>
<dbReference type="Gene3D" id="3.40.720.10">
    <property type="entry name" value="Alkaline Phosphatase, subunit A"/>
    <property type="match status" value="1"/>
</dbReference>
<dbReference type="KEGG" id="tpla:ElP_70000"/>
<feature type="binding site" evidence="3">
    <location>
        <position position="553"/>
    </location>
    <ligand>
        <name>Zn(2+)</name>
        <dbReference type="ChEBI" id="CHEBI:29105"/>
        <label>2</label>
    </ligand>
</feature>
<dbReference type="OrthoDB" id="9794455at2"/>
<reference evidence="6 7" key="1">
    <citation type="submission" date="2019-02" db="EMBL/GenBank/DDBJ databases">
        <title>Deep-cultivation of Planctomycetes and their phenomic and genomic characterization uncovers novel biology.</title>
        <authorList>
            <person name="Wiegand S."/>
            <person name="Jogler M."/>
            <person name="Boedeker C."/>
            <person name="Pinto D."/>
            <person name="Vollmers J."/>
            <person name="Rivas-Marin E."/>
            <person name="Kohn T."/>
            <person name="Peeters S.H."/>
            <person name="Heuer A."/>
            <person name="Rast P."/>
            <person name="Oberbeckmann S."/>
            <person name="Bunk B."/>
            <person name="Jeske O."/>
            <person name="Meyerdierks A."/>
            <person name="Storesund J.E."/>
            <person name="Kallscheuer N."/>
            <person name="Luecker S."/>
            <person name="Lage O.M."/>
            <person name="Pohl T."/>
            <person name="Merkel B.J."/>
            <person name="Hornburger P."/>
            <person name="Mueller R.-W."/>
            <person name="Bruemmer F."/>
            <person name="Labrenz M."/>
            <person name="Spormann A.M."/>
            <person name="Op den Camp H."/>
            <person name="Overmann J."/>
            <person name="Amann R."/>
            <person name="Jetten M.S.M."/>
            <person name="Mascher T."/>
            <person name="Medema M.H."/>
            <person name="Devos D.P."/>
            <person name="Kaster A.-K."/>
            <person name="Ovreas L."/>
            <person name="Rohde M."/>
            <person name="Galperin M.Y."/>
            <person name="Jogler C."/>
        </authorList>
    </citation>
    <scope>NUCLEOTIDE SEQUENCE [LARGE SCALE GENOMIC DNA]</scope>
    <source>
        <strain evidence="6 7">ElP</strain>
    </source>
</reference>